<dbReference type="PIRSF" id="PIRSF001093">
    <property type="entry name" value="B-hxosamndse_ab_euk"/>
    <property type="match status" value="1"/>
</dbReference>
<evidence type="ECO:0000256" key="4">
    <source>
        <dbReference type="ARBA" id="ARBA00022801"/>
    </source>
</evidence>
<feature type="domain" description="Beta-hexosaminidase bacterial type N-terminal" evidence="7">
    <location>
        <begin position="25"/>
        <end position="161"/>
    </location>
</feature>
<evidence type="ECO:0000256" key="3">
    <source>
        <dbReference type="ARBA" id="ARBA00012663"/>
    </source>
</evidence>
<dbReference type="GO" id="GO:0005975">
    <property type="term" value="P:carbohydrate metabolic process"/>
    <property type="evidence" value="ECO:0007669"/>
    <property type="project" value="InterPro"/>
</dbReference>
<dbReference type="AlphaFoldDB" id="A0A644VB22"/>
<evidence type="ECO:0000256" key="2">
    <source>
        <dbReference type="ARBA" id="ARBA00006285"/>
    </source>
</evidence>
<keyword evidence="5 8" id="KW-0326">Glycosidase</keyword>
<accession>A0A644VB22</accession>
<dbReference type="Pfam" id="PF00728">
    <property type="entry name" value="Glyco_hydro_20"/>
    <property type="match status" value="1"/>
</dbReference>
<reference evidence="8" key="1">
    <citation type="submission" date="2019-08" db="EMBL/GenBank/DDBJ databases">
        <authorList>
            <person name="Kucharzyk K."/>
            <person name="Murdoch R.W."/>
            <person name="Higgins S."/>
            <person name="Loffler F."/>
        </authorList>
    </citation>
    <scope>NUCLEOTIDE SEQUENCE</scope>
</reference>
<dbReference type="EC" id="3.2.1.52" evidence="3"/>
<evidence type="ECO:0000256" key="1">
    <source>
        <dbReference type="ARBA" id="ARBA00001231"/>
    </source>
</evidence>
<dbReference type="EMBL" id="VSSQ01000260">
    <property type="protein sequence ID" value="MPL88554.1"/>
    <property type="molecule type" value="Genomic_DNA"/>
</dbReference>
<protein>
    <recommendedName>
        <fullName evidence="3">beta-N-acetylhexosaminidase</fullName>
        <ecNumber evidence="3">3.2.1.52</ecNumber>
    </recommendedName>
</protein>
<keyword evidence="4 8" id="KW-0378">Hydrolase</keyword>
<dbReference type="InterPro" id="IPR015883">
    <property type="entry name" value="Glyco_hydro_20_cat"/>
</dbReference>
<comment type="similarity">
    <text evidence="2">Belongs to the glycosyl hydrolase 20 family.</text>
</comment>
<dbReference type="PANTHER" id="PTHR22600:SF57">
    <property type="entry name" value="BETA-N-ACETYLHEXOSAMINIDASE"/>
    <property type="match status" value="1"/>
</dbReference>
<comment type="catalytic activity">
    <reaction evidence="1">
        <text>Hydrolysis of terminal non-reducing N-acetyl-D-hexosamine residues in N-acetyl-beta-D-hexosaminides.</text>
        <dbReference type="EC" id="3.2.1.52"/>
    </reaction>
</comment>
<sequence>MNCKIIFLALSLSILTLNSYSVESCPLIPLPQKSQKVSSIFELSINTIVEFDVELVEHAHFLQKEVLRYEGLTLKTAAFTNNQTNSNRIILKLLTEKKKKNDIHQVVDESFKIDMDREKVIISASNKTGAFNGMISFLQLVRLAEKKDNRLLLDCWSIEDAPHYGWRGLMLDESRHFFGKDKVRQLLDWMALYKLNKFHWHLTDAPGWRIEIKQYPRLTYIGGIGNHTNPDTPAQYYTQDDITEIVQYAKERYIEIIPEIDMPGHASAANRAYPEYSGGGSKKFPEFTFNPGKEEVYAYLTNILREVDVLFPSQIIHLGGDEVHFGNEKWKTDENVQSLMRRENLKDLKDVEHYFFKRMADSLISINNKVAAWDEVAESDLSTENTIVFYWRNRFPEQLQKSIDNGFPVVLCPNFPLYLDYRQDTLLNVGHHPTIINTYKDIYHFSPFNLPVKYKNDTKILGIQANIWTERIMTEDRLDFQTFPRIAALAETAWNNQKNKELQQFEDRMRLHLLLYKKSGIYYFNPFEPQKVCEPVK</sequence>
<organism evidence="8">
    <name type="scientific">bioreactor metagenome</name>
    <dbReference type="NCBI Taxonomy" id="1076179"/>
    <lineage>
        <taxon>unclassified sequences</taxon>
        <taxon>metagenomes</taxon>
        <taxon>ecological metagenomes</taxon>
    </lineage>
</organism>
<feature type="domain" description="Glycoside hydrolase family 20 catalytic" evidence="6">
    <location>
        <begin position="164"/>
        <end position="496"/>
    </location>
</feature>
<dbReference type="SUPFAM" id="SSF51445">
    <property type="entry name" value="(Trans)glycosidases"/>
    <property type="match status" value="1"/>
</dbReference>
<dbReference type="Gene3D" id="3.30.379.10">
    <property type="entry name" value="Chitobiase/beta-hexosaminidase domain 2-like"/>
    <property type="match status" value="1"/>
</dbReference>
<dbReference type="InterPro" id="IPR025705">
    <property type="entry name" value="Beta_hexosaminidase_sua/sub"/>
</dbReference>
<dbReference type="GO" id="GO:0030203">
    <property type="term" value="P:glycosaminoglycan metabolic process"/>
    <property type="evidence" value="ECO:0007669"/>
    <property type="project" value="TreeGrafter"/>
</dbReference>
<dbReference type="Gene3D" id="3.20.20.80">
    <property type="entry name" value="Glycosidases"/>
    <property type="match status" value="1"/>
</dbReference>
<dbReference type="InterPro" id="IPR017853">
    <property type="entry name" value="GH"/>
</dbReference>
<proteinExistence type="inferred from homology"/>
<evidence type="ECO:0000256" key="5">
    <source>
        <dbReference type="ARBA" id="ARBA00023295"/>
    </source>
</evidence>
<comment type="caution">
    <text evidence="8">The sequence shown here is derived from an EMBL/GenBank/DDBJ whole genome shotgun (WGS) entry which is preliminary data.</text>
</comment>
<dbReference type="InterPro" id="IPR029018">
    <property type="entry name" value="Hex-like_dom2"/>
</dbReference>
<dbReference type="GO" id="GO:0016020">
    <property type="term" value="C:membrane"/>
    <property type="evidence" value="ECO:0007669"/>
    <property type="project" value="TreeGrafter"/>
</dbReference>
<dbReference type="InterPro" id="IPR015882">
    <property type="entry name" value="HEX_bac_N"/>
</dbReference>
<dbReference type="GO" id="GO:0004563">
    <property type="term" value="F:beta-N-acetylhexosaminidase activity"/>
    <property type="evidence" value="ECO:0007669"/>
    <property type="project" value="UniProtKB-EC"/>
</dbReference>
<dbReference type="PRINTS" id="PR00738">
    <property type="entry name" value="GLHYDRLASE20"/>
</dbReference>
<dbReference type="Pfam" id="PF02838">
    <property type="entry name" value="Glyco_hydro_20b"/>
    <property type="match status" value="1"/>
</dbReference>
<evidence type="ECO:0000313" key="8">
    <source>
        <dbReference type="EMBL" id="MPL88554.1"/>
    </source>
</evidence>
<dbReference type="PANTHER" id="PTHR22600">
    <property type="entry name" value="BETA-HEXOSAMINIDASE"/>
    <property type="match status" value="1"/>
</dbReference>
<name>A0A644VB22_9ZZZZ</name>
<evidence type="ECO:0000259" key="6">
    <source>
        <dbReference type="Pfam" id="PF00728"/>
    </source>
</evidence>
<gene>
    <name evidence="8" type="primary">exoI_2</name>
    <name evidence="8" type="ORF">SDC9_34580</name>
</gene>
<dbReference type="SUPFAM" id="SSF55545">
    <property type="entry name" value="beta-N-acetylhexosaminidase-like domain"/>
    <property type="match status" value="1"/>
</dbReference>
<dbReference type="CDD" id="cd06563">
    <property type="entry name" value="GH20_chitobiase-like"/>
    <property type="match status" value="1"/>
</dbReference>
<evidence type="ECO:0000259" key="7">
    <source>
        <dbReference type="Pfam" id="PF02838"/>
    </source>
</evidence>